<feature type="chain" id="PRO_5031490800" evidence="2">
    <location>
        <begin position="42"/>
        <end position="272"/>
    </location>
</feature>
<dbReference type="EMBL" id="JACHIR010000001">
    <property type="protein sequence ID" value="MBB5893028.1"/>
    <property type="molecule type" value="Genomic_DNA"/>
</dbReference>
<reference evidence="3 4" key="1">
    <citation type="submission" date="2020-08" db="EMBL/GenBank/DDBJ databases">
        <title>Sequencing the genomes of 1000 actinobacteria strains.</title>
        <authorList>
            <person name="Klenk H.-P."/>
        </authorList>
    </citation>
    <scope>NUCLEOTIDE SEQUENCE [LARGE SCALE GENOMIC DNA]</scope>
    <source>
        <strain evidence="3 4">DSM 43851</strain>
    </source>
</reference>
<evidence type="ECO:0000256" key="1">
    <source>
        <dbReference type="SAM" id="MobiDB-lite"/>
    </source>
</evidence>
<dbReference type="AlphaFoldDB" id="A0A7W9KIR0"/>
<feature type="region of interest" description="Disordered" evidence="1">
    <location>
        <begin position="81"/>
        <end position="272"/>
    </location>
</feature>
<evidence type="ECO:0000313" key="4">
    <source>
        <dbReference type="Proteomes" id="UP000585638"/>
    </source>
</evidence>
<protein>
    <submittedName>
        <fullName evidence="3">Uncharacterized protein</fullName>
    </submittedName>
</protein>
<organism evidence="3 4">
    <name type="scientific">Kutzneria kofuensis</name>
    <dbReference type="NCBI Taxonomy" id="103725"/>
    <lineage>
        <taxon>Bacteria</taxon>
        <taxon>Bacillati</taxon>
        <taxon>Actinomycetota</taxon>
        <taxon>Actinomycetes</taxon>
        <taxon>Pseudonocardiales</taxon>
        <taxon>Pseudonocardiaceae</taxon>
        <taxon>Kutzneria</taxon>
    </lineage>
</organism>
<sequence length="272" mass="26357">MASTSAVRCAGTALRAAVIRIAVTGGLTLLACVFGSAVANAATSSDAPQADVVADTLHSDLSDLVNGLLTSLGGQHHRLGLPGGVSALQPPADDGASSGTATVNPGGPQSSSTGGGATSSWPGSSGSSDSGDVWTGSTTVTVPTRTTPETPPPPAPPVAPPPVHVQAPPPPVNHKVDQATTSSEPSMGAPAGVVPDLPQHPIDLPLQQPASQPISTPSTGGTASHDLGGANGIAGIVPPGAGFRPSPGSTTDEHSPKRVSDGAPGLPSTSPD</sequence>
<feature type="compositionally biased region" description="Polar residues" evidence="1">
    <location>
        <begin position="208"/>
        <end position="222"/>
    </location>
</feature>
<comment type="caution">
    <text evidence="3">The sequence shown here is derived from an EMBL/GenBank/DDBJ whole genome shotgun (WGS) entry which is preliminary data.</text>
</comment>
<keyword evidence="2" id="KW-0732">Signal</keyword>
<evidence type="ECO:0000313" key="3">
    <source>
        <dbReference type="EMBL" id="MBB5893028.1"/>
    </source>
</evidence>
<feature type="compositionally biased region" description="Low complexity" evidence="1">
    <location>
        <begin position="106"/>
        <end position="148"/>
    </location>
</feature>
<keyword evidence="4" id="KW-1185">Reference proteome</keyword>
<feature type="signal peptide" evidence="2">
    <location>
        <begin position="1"/>
        <end position="41"/>
    </location>
</feature>
<feature type="compositionally biased region" description="Pro residues" evidence="1">
    <location>
        <begin position="149"/>
        <end position="172"/>
    </location>
</feature>
<name>A0A7W9KIR0_9PSEU</name>
<dbReference type="Proteomes" id="UP000585638">
    <property type="component" value="Unassembled WGS sequence"/>
</dbReference>
<dbReference type="RefSeq" id="WP_184864135.1">
    <property type="nucleotide sequence ID" value="NZ_BAAAWY010000001.1"/>
</dbReference>
<gene>
    <name evidence="3" type="ORF">BJ998_004224</name>
</gene>
<feature type="compositionally biased region" description="Basic and acidic residues" evidence="1">
    <location>
        <begin position="251"/>
        <end position="260"/>
    </location>
</feature>
<accession>A0A7W9KIR0</accession>
<proteinExistence type="predicted"/>
<evidence type="ECO:0000256" key="2">
    <source>
        <dbReference type="SAM" id="SignalP"/>
    </source>
</evidence>